<dbReference type="AlphaFoldDB" id="A0A7W7ZF73"/>
<comment type="caution">
    <text evidence="2">The sequence shown here is derived from an EMBL/GenBank/DDBJ whole genome shotgun (WGS) entry which is preliminary data.</text>
</comment>
<keyword evidence="1" id="KW-0732">Signal</keyword>
<organism evidence="2 3">
    <name type="scientific">Granulicella aggregans</name>
    <dbReference type="NCBI Taxonomy" id="474949"/>
    <lineage>
        <taxon>Bacteria</taxon>
        <taxon>Pseudomonadati</taxon>
        <taxon>Acidobacteriota</taxon>
        <taxon>Terriglobia</taxon>
        <taxon>Terriglobales</taxon>
        <taxon>Acidobacteriaceae</taxon>
        <taxon>Granulicella</taxon>
    </lineage>
</organism>
<dbReference type="EMBL" id="JACHIP010000005">
    <property type="protein sequence ID" value="MBB5058860.1"/>
    <property type="molecule type" value="Genomic_DNA"/>
</dbReference>
<evidence type="ECO:0000256" key="1">
    <source>
        <dbReference type="SAM" id="SignalP"/>
    </source>
</evidence>
<proteinExistence type="predicted"/>
<feature type="chain" id="PRO_5031402715" evidence="1">
    <location>
        <begin position="27"/>
        <end position="569"/>
    </location>
</feature>
<protein>
    <submittedName>
        <fullName evidence="2">Uncharacterized protein</fullName>
    </submittedName>
</protein>
<dbReference type="RefSeq" id="WP_184219351.1">
    <property type="nucleotide sequence ID" value="NZ_JACHIP010000005.1"/>
</dbReference>
<sequence length="569" mass="60292">MKKLILTFLLAMMFAATSLIPAGAIAQNLSPGAAKRVPIACIEKIQTDGAFDMLNDQLCPLYLILSSKQFRTMQQAQSKSMENTDPRLILNQLKSTLRTFVTEPADQQIIKDSVLSAYKTLSQQQGANSGASGTTNLVSKGAASQLLSLASEFGAVTQTTSGQTTTASGTLAGLPLALINKGALQLCPSDIYSLFESDGHCFNPKLVSRLNRVSYSVSFNTSSNSQMTTGNATGTGSTVPATFTSSSSPSINAVTAKWVVIQGKPTTANITAALKTYDSVKATGDAAGEAQYFKLREASINSTFQAWISQNSREPMSHNASSKGQADAVSDWLKLANSYVEMFSGLKPDVSPDDAKDNEFLNKAGAFAVAYTQTLAAEQTVAATMARPAVLSFEYDDNLPSGQPSNSVVRGIYQKKLGGWTMTANGAVSFYNSPVSADIAGGRRLRDFQFAAQADHDFSITLPTGKVGMTGTGAFYDQEQTSPAILDVTPGSPVDGVTFTGLPSTATQVYAKKGNIAVGQFRLTIGSGSNIHVPLSVTYSNRTELVTSPTWRGQIGITYDLDSLFQGKP</sequence>
<name>A0A7W7ZF73_9BACT</name>
<feature type="signal peptide" evidence="1">
    <location>
        <begin position="1"/>
        <end position="26"/>
    </location>
</feature>
<evidence type="ECO:0000313" key="2">
    <source>
        <dbReference type="EMBL" id="MBB5058860.1"/>
    </source>
</evidence>
<reference evidence="2 3" key="1">
    <citation type="submission" date="2020-08" db="EMBL/GenBank/DDBJ databases">
        <title>Genomic Encyclopedia of Type Strains, Phase IV (KMG-V): Genome sequencing to study the core and pangenomes of soil and plant-associated prokaryotes.</title>
        <authorList>
            <person name="Whitman W."/>
        </authorList>
    </citation>
    <scope>NUCLEOTIDE SEQUENCE [LARGE SCALE GENOMIC DNA]</scope>
    <source>
        <strain evidence="2 3">M8UP14</strain>
    </source>
</reference>
<accession>A0A7W7ZF73</accession>
<gene>
    <name evidence="2" type="ORF">HDF16_003583</name>
</gene>
<dbReference type="Proteomes" id="UP000540989">
    <property type="component" value="Unassembled WGS sequence"/>
</dbReference>
<evidence type="ECO:0000313" key="3">
    <source>
        <dbReference type="Proteomes" id="UP000540989"/>
    </source>
</evidence>
<keyword evidence="3" id="KW-1185">Reference proteome</keyword>